<proteinExistence type="predicted"/>
<dbReference type="InterPro" id="IPR035919">
    <property type="entry name" value="EAL_sf"/>
</dbReference>
<dbReference type="EMBL" id="JALBUS010000006">
    <property type="protein sequence ID" value="MDX8417246.1"/>
    <property type="molecule type" value="Genomic_DNA"/>
</dbReference>
<comment type="caution">
    <text evidence="3">The sequence shown here is derived from an EMBL/GenBank/DDBJ whole genome shotgun (WGS) entry which is preliminary data.</text>
</comment>
<dbReference type="InterPro" id="IPR000014">
    <property type="entry name" value="PAS"/>
</dbReference>
<dbReference type="InterPro" id="IPR029787">
    <property type="entry name" value="Nucleotide_cyclase"/>
</dbReference>
<dbReference type="PROSITE" id="PS50883">
    <property type="entry name" value="EAL"/>
    <property type="match status" value="1"/>
</dbReference>
<evidence type="ECO:0000313" key="4">
    <source>
        <dbReference type="Proteomes" id="UP001285244"/>
    </source>
</evidence>
<dbReference type="SMART" id="SM00052">
    <property type="entry name" value="EAL"/>
    <property type="match status" value="1"/>
</dbReference>
<dbReference type="InterPro" id="IPR000160">
    <property type="entry name" value="GGDEF_dom"/>
</dbReference>
<dbReference type="SUPFAM" id="SSF55785">
    <property type="entry name" value="PYP-like sensor domain (PAS domain)"/>
    <property type="match status" value="2"/>
</dbReference>
<dbReference type="PANTHER" id="PTHR44757:SF2">
    <property type="entry name" value="BIOFILM ARCHITECTURE MAINTENANCE PROTEIN MBAA"/>
    <property type="match status" value="1"/>
</dbReference>
<protein>
    <submittedName>
        <fullName evidence="3">EAL domain-containing protein</fullName>
    </submittedName>
</protein>
<evidence type="ECO:0000313" key="3">
    <source>
        <dbReference type="EMBL" id="MDX8417246.1"/>
    </source>
</evidence>
<dbReference type="CDD" id="cd01948">
    <property type="entry name" value="EAL"/>
    <property type="match status" value="1"/>
</dbReference>
<reference evidence="3 4" key="1">
    <citation type="submission" date="2022-03" db="EMBL/GenBank/DDBJ databases">
        <title>Novel taxa within the pig intestine.</title>
        <authorList>
            <person name="Wylensek D."/>
            <person name="Bishof K."/>
            <person name="Afrizal A."/>
            <person name="Clavel T."/>
        </authorList>
    </citation>
    <scope>NUCLEOTIDE SEQUENCE [LARGE SCALE GENOMIC DNA]</scope>
    <source>
        <strain evidence="3 4">Cla-KB-P134</strain>
    </source>
</reference>
<accession>A0ABU4WL19</accession>
<organism evidence="3 4">
    <name type="scientific">Absicoccus intestinalis</name>
    <dbReference type="NCBI Taxonomy" id="2926319"/>
    <lineage>
        <taxon>Bacteria</taxon>
        <taxon>Bacillati</taxon>
        <taxon>Bacillota</taxon>
        <taxon>Erysipelotrichia</taxon>
        <taxon>Erysipelotrichales</taxon>
        <taxon>Erysipelotrichaceae</taxon>
        <taxon>Absicoccus</taxon>
    </lineage>
</organism>
<dbReference type="Gene3D" id="3.30.70.270">
    <property type="match status" value="2"/>
</dbReference>
<dbReference type="Proteomes" id="UP001285244">
    <property type="component" value="Unassembled WGS sequence"/>
</dbReference>
<dbReference type="InterPro" id="IPR043128">
    <property type="entry name" value="Rev_trsase/Diguanyl_cyclase"/>
</dbReference>
<dbReference type="InterPro" id="IPR001633">
    <property type="entry name" value="EAL_dom"/>
</dbReference>
<feature type="domain" description="GGDEF" evidence="2">
    <location>
        <begin position="186"/>
        <end position="310"/>
    </location>
</feature>
<feature type="domain" description="EAL" evidence="1">
    <location>
        <begin position="319"/>
        <end position="571"/>
    </location>
</feature>
<name>A0ABU4WL19_9FIRM</name>
<evidence type="ECO:0000259" key="1">
    <source>
        <dbReference type="PROSITE" id="PS50883"/>
    </source>
</evidence>
<dbReference type="InterPro" id="IPR052155">
    <property type="entry name" value="Biofilm_reg_signaling"/>
</dbReference>
<gene>
    <name evidence="3" type="ORF">MOZ64_05240</name>
</gene>
<dbReference type="InterPro" id="IPR035965">
    <property type="entry name" value="PAS-like_dom_sf"/>
</dbReference>
<dbReference type="SUPFAM" id="SSF55073">
    <property type="entry name" value="Nucleotide cyclase"/>
    <property type="match status" value="2"/>
</dbReference>
<dbReference type="Gene3D" id="3.30.450.20">
    <property type="entry name" value="PAS domain"/>
    <property type="match status" value="2"/>
</dbReference>
<dbReference type="SMART" id="SM00267">
    <property type="entry name" value="GGDEF"/>
    <property type="match status" value="1"/>
</dbReference>
<keyword evidence="4" id="KW-1185">Reference proteome</keyword>
<dbReference type="PANTHER" id="PTHR44757">
    <property type="entry name" value="DIGUANYLATE CYCLASE DGCP"/>
    <property type="match status" value="1"/>
</dbReference>
<sequence length="1140" mass="131775">MKTYTISTDTRSFLENIPIPLAVYQYIEDQIKPILVSKAYIELFGYNSCQEAVYSLGTNLYRNVHPEDIARMEKYSYQFSTTQESYDIIFRNKREDQSDYHFIHGTGKYILVDGAKLAFITYTDESVNGDNDSKIKAVLTTISKQYASSDSIEFTKYYDHLTGMQNMTHFLDHSMTGIEKIWKKGQIPVILYFDLCNLKKYNSQYGLKAGDKQICHLAKQIGKYFDKEKTSRFESDHFVVYAENDQIESKLHALFSAMKKGNDENNLAVKVGIFKFNNDGTRLTDACDRARLACDSITSTTASQFVWYDKRILKKTSLEFYIIRNFEKALQKGWIQVWYQPIVRTITKSICNQEALVRWMDPTYGMLSPGQFIPILEDTNQIYQLDLYVFEQVCKDYRRMKTNGHTAVPVSINFSRKDFMHDDLPDVIDKISQKYGVPREFTNIEITESAFVKNIDHVKPSIQRFHQLGYKVWMDDFGAGYSSLGVLKDYSFDELKLDMSFLKTFNEKTKNIISAIVRMSKKLEISTLAEGVETEEQYLFLQKIGCEKIQGFYFGRPMPMAQLPLFYKQKELIVEHAKWRAYLTKLSRIDYLTDKPLCVIEDDGTQMHLYFVNEAYMNVLKKDNVHSIKDWVNKINTIGDPIQIFHRQYANQQLRKHKGPQTASYPSGDHYMQLTGAVEARQEDRYLYTVHIQYVDIKAENVDPIRMETISNLYYMCNDIAIYDLENNTVEGIKSSLSDQPMGMGVELNLSKVVNAWKVNYCYLPDQERFAEFMNIATLKTRLKYNKDQVLTGLFRSITASGAYRWFLHIIVPIQRSNFNKALHVTLEAGLRECDLVKIASSLSSLVYNQQKNTNITGEILWKNILMNAKTMYFWKDKQRRFVGVSQSFLKYYGIHSEKELIGKTDEDMMWHITPEPFKNDEEEVLKTGKPTYLKKGKCIANGVNRNIFASKIPVYQDGNIIGILGTAIDADEMKDVVNEQNEQFSIDPVTGLGNANSLSSSIHFYLSEYWRAGTDFAMVKVYIPEYHEVVKLYGQHSGDCLLQKIGLVLKNCIHTGCVVGRIQDSIFYLLMHFDNKEDVRKMARQIRLGIESIRKADQWSGNCSAIITAVYSDDSTGNINSYITNVFDTILISKHHEKL</sequence>
<dbReference type="Pfam" id="PF00563">
    <property type="entry name" value="EAL"/>
    <property type="match status" value="1"/>
</dbReference>
<dbReference type="NCBIfam" id="TIGR00229">
    <property type="entry name" value="sensory_box"/>
    <property type="match status" value="1"/>
</dbReference>
<dbReference type="PROSITE" id="PS50887">
    <property type="entry name" value="GGDEF"/>
    <property type="match status" value="1"/>
</dbReference>
<dbReference type="RefSeq" id="WP_320325541.1">
    <property type="nucleotide sequence ID" value="NZ_JALBUS010000006.1"/>
</dbReference>
<dbReference type="Pfam" id="PF00990">
    <property type="entry name" value="GGDEF"/>
    <property type="match status" value="2"/>
</dbReference>
<dbReference type="SUPFAM" id="SSF141868">
    <property type="entry name" value="EAL domain-like"/>
    <property type="match status" value="1"/>
</dbReference>
<evidence type="ECO:0000259" key="2">
    <source>
        <dbReference type="PROSITE" id="PS50887"/>
    </source>
</evidence>
<dbReference type="Gene3D" id="3.20.20.450">
    <property type="entry name" value="EAL domain"/>
    <property type="match status" value="1"/>
</dbReference>